<proteinExistence type="predicted"/>
<dbReference type="InterPro" id="IPR036388">
    <property type="entry name" value="WH-like_DNA-bd_sf"/>
</dbReference>
<dbReference type="GO" id="GO:0045892">
    <property type="term" value="P:negative regulation of DNA-templated transcription"/>
    <property type="evidence" value="ECO:0007669"/>
    <property type="project" value="TreeGrafter"/>
</dbReference>
<reference evidence="6 7" key="1">
    <citation type="submission" date="2019-01" db="EMBL/GenBank/DDBJ databases">
        <authorList>
            <person name="Chen W.-M."/>
        </authorList>
    </citation>
    <scope>NUCLEOTIDE SEQUENCE [LARGE SCALE GENOMIC DNA]</scope>
    <source>
        <strain evidence="6 7">CCP-6</strain>
    </source>
</reference>
<sequence length="236" mass="25228">MSDTPARKRGRPPAEIAPEQRVEAVERALSLLDAFSLEAPRLTLADLARRTGFYPSTILRLAASLERFGYLLRGADGLFRLGPATLRLGMQYQAGFDLAEHMRPALARLSAATGETAAFYVREGGDRICLFRHEALRTIRHSVPEGAVLPLDRGASGHVLRAEGGGVVLSMGERDAETASLACPVFAAAGRFLGALGVAGPMGRFSEAERARITPLLEQSAAELSRALGAARHRVA</sequence>
<evidence type="ECO:0000313" key="7">
    <source>
        <dbReference type="Proteomes" id="UP000282957"/>
    </source>
</evidence>
<dbReference type="PANTHER" id="PTHR30136">
    <property type="entry name" value="HELIX-TURN-HELIX TRANSCRIPTIONAL REGULATOR, ICLR FAMILY"/>
    <property type="match status" value="1"/>
</dbReference>
<feature type="domain" description="IclR-ED" evidence="5">
    <location>
        <begin position="84"/>
        <end position="230"/>
    </location>
</feature>
<comment type="caution">
    <text evidence="6">The sequence shown here is derived from an EMBL/GenBank/DDBJ whole genome shotgun (WGS) entry which is preliminary data.</text>
</comment>
<evidence type="ECO:0000259" key="5">
    <source>
        <dbReference type="PROSITE" id="PS51078"/>
    </source>
</evidence>
<dbReference type="PROSITE" id="PS51078">
    <property type="entry name" value="ICLR_ED"/>
    <property type="match status" value="1"/>
</dbReference>
<dbReference type="PROSITE" id="PS51077">
    <property type="entry name" value="HTH_ICLR"/>
    <property type="match status" value="1"/>
</dbReference>
<name>A0A437LYY7_9PROT</name>
<dbReference type="InterPro" id="IPR014757">
    <property type="entry name" value="Tscrpt_reg_IclR_C"/>
</dbReference>
<feature type="domain" description="HTH iclR-type" evidence="4">
    <location>
        <begin position="22"/>
        <end position="83"/>
    </location>
</feature>
<dbReference type="Gene3D" id="1.10.10.10">
    <property type="entry name" value="Winged helix-like DNA-binding domain superfamily/Winged helix DNA-binding domain"/>
    <property type="match status" value="1"/>
</dbReference>
<dbReference type="SMART" id="SM00346">
    <property type="entry name" value="HTH_ICLR"/>
    <property type="match status" value="1"/>
</dbReference>
<evidence type="ECO:0000256" key="2">
    <source>
        <dbReference type="ARBA" id="ARBA00023125"/>
    </source>
</evidence>
<dbReference type="SUPFAM" id="SSF46785">
    <property type="entry name" value="Winged helix' DNA-binding domain"/>
    <property type="match status" value="1"/>
</dbReference>
<dbReference type="Pfam" id="PF01614">
    <property type="entry name" value="IclR_C"/>
    <property type="match status" value="2"/>
</dbReference>
<organism evidence="6 7">
    <name type="scientific">Rhodovarius crocodyli</name>
    <dbReference type="NCBI Taxonomy" id="1979269"/>
    <lineage>
        <taxon>Bacteria</taxon>
        <taxon>Pseudomonadati</taxon>
        <taxon>Pseudomonadota</taxon>
        <taxon>Alphaproteobacteria</taxon>
        <taxon>Acetobacterales</taxon>
        <taxon>Roseomonadaceae</taxon>
        <taxon>Rhodovarius</taxon>
    </lineage>
</organism>
<evidence type="ECO:0000256" key="3">
    <source>
        <dbReference type="ARBA" id="ARBA00023163"/>
    </source>
</evidence>
<dbReference type="EMBL" id="SACL01000013">
    <property type="protein sequence ID" value="RVT90607.1"/>
    <property type="molecule type" value="Genomic_DNA"/>
</dbReference>
<dbReference type="PANTHER" id="PTHR30136:SF39">
    <property type="entry name" value="TRANSCRIPTIONAL REGULATORY PROTEIN"/>
    <property type="match status" value="1"/>
</dbReference>
<dbReference type="InterPro" id="IPR029016">
    <property type="entry name" value="GAF-like_dom_sf"/>
</dbReference>
<keyword evidence="2" id="KW-0238">DNA-binding</keyword>
<protein>
    <submittedName>
        <fullName evidence="6">IclR family transcriptional regulator</fullName>
    </submittedName>
</protein>
<dbReference type="GO" id="GO:0003700">
    <property type="term" value="F:DNA-binding transcription factor activity"/>
    <property type="evidence" value="ECO:0007669"/>
    <property type="project" value="TreeGrafter"/>
</dbReference>
<keyword evidence="3" id="KW-0804">Transcription</keyword>
<dbReference type="SUPFAM" id="SSF55781">
    <property type="entry name" value="GAF domain-like"/>
    <property type="match status" value="1"/>
</dbReference>
<dbReference type="Pfam" id="PF09339">
    <property type="entry name" value="HTH_IclR"/>
    <property type="match status" value="1"/>
</dbReference>
<dbReference type="OrthoDB" id="6166718at2"/>
<dbReference type="InterPro" id="IPR005471">
    <property type="entry name" value="Tscrpt_reg_IclR_N"/>
</dbReference>
<evidence type="ECO:0000313" key="6">
    <source>
        <dbReference type="EMBL" id="RVT90607.1"/>
    </source>
</evidence>
<dbReference type="GO" id="GO:0003677">
    <property type="term" value="F:DNA binding"/>
    <property type="evidence" value="ECO:0007669"/>
    <property type="project" value="UniProtKB-KW"/>
</dbReference>
<keyword evidence="1" id="KW-0805">Transcription regulation</keyword>
<dbReference type="Proteomes" id="UP000282957">
    <property type="component" value="Unassembled WGS sequence"/>
</dbReference>
<keyword evidence="7" id="KW-1185">Reference proteome</keyword>
<dbReference type="InterPro" id="IPR036390">
    <property type="entry name" value="WH_DNA-bd_sf"/>
</dbReference>
<dbReference type="Gene3D" id="3.30.450.40">
    <property type="match status" value="2"/>
</dbReference>
<evidence type="ECO:0000259" key="4">
    <source>
        <dbReference type="PROSITE" id="PS51077"/>
    </source>
</evidence>
<dbReference type="RefSeq" id="WP_127790049.1">
    <property type="nucleotide sequence ID" value="NZ_SACL01000013.1"/>
</dbReference>
<gene>
    <name evidence="6" type="ORF">EOD42_23535</name>
</gene>
<dbReference type="InterPro" id="IPR050707">
    <property type="entry name" value="HTH_MetabolicPath_Reg"/>
</dbReference>
<accession>A0A437LYY7</accession>
<evidence type="ECO:0000256" key="1">
    <source>
        <dbReference type="ARBA" id="ARBA00023015"/>
    </source>
</evidence>
<dbReference type="AlphaFoldDB" id="A0A437LYY7"/>